<dbReference type="EMBL" id="GBXM01100663">
    <property type="protein sequence ID" value="JAH07914.1"/>
    <property type="molecule type" value="Transcribed_RNA"/>
</dbReference>
<proteinExistence type="predicted"/>
<organism evidence="1">
    <name type="scientific">Anguilla anguilla</name>
    <name type="common">European freshwater eel</name>
    <name type="synonym">Muraena anguilla</name>
    <dbReference type="NCBI Taxonomy" id="7936"/>
    <lineage>
        <taxon>Eukaryota</taxon>
        <taxon>Metazoa</taxon>
        <taxon>Chordata</taxon>
        <taxon>Craniata</taxon>
        <taxon>Vertebrata</taxon>
        <taxon>Euteleostomi</taxon>
        <taxon>Actinopterygii</taxon>
        <taxon>Neopterygii</taxon>
        <taxon>Teleostei</taxon>
        <taxon>Anguilliformes</taxon>
        <taxon>Anguillidae</taxon>
        <taxon>Anguilla</taxon>
    </lineage>
</organism>
<name>A0A0E9PTV3_ANGAN</name>
<reference evidence="1" key="2">
    <citation type="journal article" date="2015" name="Fish Shellfish Immunol.">
        <title>Early steps in the European eel (Anguilla anguilla)-Vibrio vulnificus interaction in the gills: Role of the RtxA13 toxin.</title>
        <authorList>
            <person name="Callol A."/>
            <person name="Pajuelo D."/>
            <person name="Ebbesson L."/>
            <person name="Teles M."/>
            <person name="MacKenzie S."/>
            <person name="Amaro C."/>
        </authorList>
    </citation>
    <scope>NUCLEOTIDE SEQUENCE</scope>
</reference>
<dbReference type="AlphaFoldDB" id="A0A0E9PTV3"/>
<accession>A0A0E9PTV3</accession>
<evidence type="ECO:0000313" key="1">
    <source>
        <dbReference type="EMBL" id="JAH07914.1"/>
    </source>
</evidence>
<protein>
    <submittedName>
        <fullName evidence="1">Uncharacterized protein</fullName>
    </submittedName>
</protein>
<reference evidence="1" key="1">
    <citation type="submission" date="2014-11" db="EMBL/GenBank/DDBJ databases">
        <authorList>
            <person name="Amaro Gonzalez C."/>
        </authorList>
    </citation>
    <scope>NUCLEOTIDE SEQUENCE</scope>
</reference>
<sequence length="19" mass="2291">MLFDWLSQVLCAMKDTLYI</sequence>